<sequence>MKCDEELELDFETALPEDERRDIESNVLHGSLNLRIYRRDDANMETGRANGSCESPASLCQNDKAPYEPEAITDMKRRYVGHCNVGTDIKQASFLGQRGEYIASGSDDGRWFIWEKRTGRLVKMLHGDDAVVNCIQCHPFDCVVATSGIDNTIKIWTPSASVPSSVAGGAAGPETSDVLDAMENNQRRLSQSREAILPFEILERFRMHEFAEGSLHPFECTQS</sequence>
<evidence type="ECO:0000256" key="3">
    <source>
        <dbReference type="PROSITE-ProRule" id="PRU00221"/>
    </source>
</evidence>
<reference evidence="5" key="1">
    <citation type="submission" date="2025-08" db="UniProtKB">
        <authorList>
            <consortium name="RefSeq"/>
        </authorList>
    </citation>
    <scope>IDENTIFICATION</scope>
    <source>
        <tissue evidence="5">Leaves</tissue>
    </source>
</reference>
<dbReference type="Gene3D" id="2.130.10.10">
    <property type="entry name" value="YVTN repeat-like/Quinoprotein amine dehydrogenase"/>
    <property type="match status" value="1"/>
</dbReference>
<evidence type="ECO:0000313" key="5">
    <source>
        <dbReference type="RefSeq" id="XP_071923310.1"/>
    </source>
</evidence>
<dbReference type="InterPro" id="IPR015943">
    <property type="entry name" value="WD40/YVTN_repeat-like_dom_sf"/>
</dbReference>
<dbReference type="GeneID" id="113713011"/>
<keyword evidence="2" id="KW-0677">Repeat</keyword>
<keyword evidence="1 3" id="KW-0853">WD repeat</keyword>
<evidence type="ECO:0000256" key="1">
    <source>
        <dbReference type="ARBA" id="ARBA00022574"/>
    </source>
</evidence>
<dbReference type="Pfam" id="PF00400">
    <property type="entry name" value="WD40"/>
    <property type="match status" value="2"/>
</dbReference>
<dbReference type="Proteomes" id="UP001652660">
    <property type="component" value="Chromosome 10e"/>
</dbReference>
<dbReference type="RefSeq" id="XP_071923310.1">
    <property type="nucleotide sequence ID" value="XM_072067209.1"/>
</dbReference>
<dbReference type="InterPro" id="IPR036322">
    <property type="entry name" value="WD40_repeat_dom_sf"/>
</dbReference>
<dbReference type="PANTHER" id="PTHR15574">
    <property type="entry name" value="WD REPEAT DOMAIN-CONTAINING FAMILY"/>
    <property type="match status" value="1"/>
</dbReference>
<dbReference type="PROSITE" id="PS50082">
    <property type="entry name" value="WD_REPEATS_2"/>
    <property type="match status" value="1"/>
</dbReference>
<evidence type="ECO:0000313" key="4">
    <source>
        <dbReference type="Proteomes" id="UP001652660"/>
    </source>
</evidence>
<accession>A0ABM4VUU8</accession>
<organism evidence="4 5">
    <name type="scientific">Coffea arabica</name>
    <name type="common">Arabian coffee</name>
    <dbReference type="NCBI Taxonomy" id="13443"/>
    <lineage>
        <taxon>Eukaryota</taxon>
        <taxon>Viridiplantae</taxon>
        <taxon>Streptophyta</taxon>
        <taxon>Embryophyta</taxon>
        <taxon>Tracheophyta</taxon>
        <taxon>Spermatophyta</taxon>
        <taxon>Magnoliopsida</taxon>
        <taxon>eudicotyledons</taxon>
        <taxon>Gunneridae</taxon>
        <taxon>Pentapetalae</taxon>
        <taxon>asterids</taxon>
        <taxon>lamiids</taxon>
        <taxon>Gentianales</taxon>
        <taxon>Rubiaceae</taxon>
        <taxon>Ixoroideae</taxon>
        <taxon>Gardenieae complex</taxon>
        <taxon>Bertiereae - Coffeeae clade</taxon>
        <taxon>Coffeeae</taxon>
        <taxon>Coffea</taxon>
    </lineage>
</organism>
<proteinExistence type="predicted"/>
<protein>
    <submittedName>
        <fullName evidence="5">Protein ALTERED SEED GERMINATION 2-like</fullName>
    </submittedName>
</protein>
<dbReference type="SMART" id="SM00320">
    <property type="entry name" value="WD40"/>
    <property type="match status" value="2"/>
</dbReference>
<dbReference type="InterPro" id="IPR001680">
    <property type="entry name" value="WD40_rpt"/>
</dbReference>
<feature type="repeat" description="WD" evidence="3">
    <location>
        <begin position="125"/>
        <end position="156"/>
    </location>
</feature>
<name>A0ABM4VUU8_COFAR</name>
<evidence type="ECO:0000256" key="2">
    <source>
        <dbReference type="ARBA" id="ARBA00022737"/>
    </source>
</evidence>
<dbReference type="InterPro" id="IPR045151">
    <property type="entry name" value="DCAF8"/>
</dbReference>
<dbReference type="PANTHER" id="PTHR15574:SF40">
    <property type="entry name" value="WD AND TETRATRICOPEPTIDE REPEATS PROTEIN 1"/>
    <property type="match status" value="1"/>
</dbReference>
<dbReference type="SUPFAM" id="SSF50978">
    <property type="entry name" value="WD40 repeat-like"/>
    <property type="match status" value="1"/>
</dbReference>
<gene>
    <name evidence="5" type="primary">LOC113713011</name>
</gene>
<keyword evidence="4" id="KW-1185">Reference proteome</keyword>